<keyword evidence="5" id="KW-0547">Nucleotide-binding</keyword>
<dbReference type="InterPro" id="IPR003594">
    <property type="entry name" value="HATPase_dom"/>
</dbReference>
<dbReference type="SMART" id="SM00387">
    <property type="entry name" value="HATPase_c"/>
    <property type="match status" value="1"/>
</dbReference>
<dbReference type="InterPro" id="IPR000700">
    <property type="entry name" value="PAS-assoc_C"/>
</dbReference>
<dbReference type="InterPro" id="IPR003661">
    <property type="entry name" value="HisK_dim/P_dom"/>
</dbReference>
<proteinExistence type="predicted"/>
<dbReference type="SUPFAM" id="SSF55874">
    <property type="entry name" value="ATPase domain of HSP90 chaperone/DNA topoisomerase II/histidine kinase"/>
    <property type="match status" value="1"/>
</dbReference>
<dbReference type="InterPro" id="IPR036097">
    <property type="entry name" value="HisK_dim/P_sf"/>
</dbReference>
<evidence type="ECO:0000256" key="3">
    <source>
        <dbReference type="ARBA" id="ARBA00022553"/>
    </source>
</evidence>
<dbReference type="RefSeq" id="WP_134159371.1">
    <property type="nucleotide sequence ID" value="NZ_SORF01000005.1"/>
</dbReference>
<dbReference type="InterPro" id="IPR005467">
    <property type="entry name" value="His_kinase_dom"/>
</dbReference>
<dbReference type="InterPro" id="IPR013655">
    <property type="entry name" value="PAS_fold_3"/>
</dbReference>
<dbReference type="InterPro" id="IPR035965">
    <property type="entry name" value="PAS-like_dom_sf"/>
</dbReference>
<evidence type="ECO:0000259" key="10">
    <source>
        <dbReference type="PROSITE" id="PS50109"/>
    </source>
</evidence>
<feature type="domain" description="PAC" evidence="12">
    <location>
        <begin position="343"/>
        <end position="395"/>
    </location>
</feature>
<feature type="domain" description="PAC" evidence="12">
    <location>
        <begin position="89"/>
        <end position="141"/>
    </location>
</feature>
<evidence type="ECO:0000256" key="8">
    <source>
        <dbReference type="ARBA" id="ARBA00022969"/>
    </source>
</evidence>
<feature type="domain" description="PAS" evidence="11">
    <location>
        <begin position="269"/>
        <end position="341"/>
    </location>
</feature>
<dbReference type="GO" id="GO:0005524">
    <property type="term" value="F:ATP binding"/>
    <property type="evidence" value="ECO:0007669"/>
    <property type="project" value="UniProtKB-KW"/>
</dbReference>
<protein>
    <recommendedName>
        <fullName evidence="2">histidine kinase</fullName>
        <ecNumber evidence="2">2.7.13.3</ecNumber>
    </recommendedName>
</protein>
<keyword evidence="7" id="KW-0067">ATP-binding</keyword>
<dbReference type="InterPro" id="IPR000014">
    <property type="entry name" value="PAS"/>
</dbReference>
<dbReference type="SUPFAM" id="SSF55785">
    <property type="entry name" value="PYP-like sensor domain (PAS domain)"/>
    <property type="match status" value="3"/>
</dbReference>
<dbReference type="InterPro" id="IPR052162">
    <property type="entry name" value="Sensor_kinase/Photoreceptor"/>
</dbReference>
<dbReference type="SMART" id="SM00388">
    <property type="entry name" value="HisKA"/>
    <property type="match status" value="1"/>
</dbReference>
<dbReference type="AlphaFoldDB" id="A0A4R8LR39"/>
<keyword evidence="4" id="KW-0808">Transferase</keyword>
<dbReference type="Gene3D" id="1.10.287.130">
    <property type="match status" value="1"/>
</dbReference>
<accession>A0A4R8LR39</accession>
<dbReference type="Pfam" id="PF08447">
    <property type="entry name" value="PAS_3"/>
    <property type="match status" value="2"/>
</dbReference>
<dbReference type="Gene3D" id="3.30.565.10">
    <property type="entry name" value="Histidine kinase-like ATPase, C-terminal domain"/>
    <property type="match status" value="1"/>
</dbReference>
<dbReference type="Proteomes" id="UP000294581">
    <property type="component" value="Unassembled WGS sequence"/>
</dbReference>
<dbReference type="PROSITE" id="PS50112">
    <property type="entry name" value="PAS"/>
    <property type="match status" value="3"/>
</dbReference>
<dbReference type="SMART" id="SM00086">
    <property type="entry name" value="PAC"/>
    <property type="match status" value="3"/>
</dbReference>
<name>A0A4R8LR39_9BACL</name>
<dbReference type="CDD" id="cd00130">
    <property type="entry name" value="PAS"/>
    <property type="match status" value="3"/>
</dbReference>
<reference evidence="13 14" key="1">
    <citation type="submission" date="2019-03" db="EMBL/GenBank/DDBJ databases">
        <title>Genomic Encyclopedia of Type Strains, Phase IV (KMG-IV): sequencing the most valuable type-strain genomes for metagenomic binning, comparative biology and taxonomic classification.</title>
        <authorList>
            <person name="Goeker M."/>
        </authorList>
    </citation>
    <scope>NUCLEOTIDE SEQUENCE [LARGE SCALE GENOMIC DNA]</scope>
    <source>
        <strain evidence="13 14">DSM 17974</strain>
    </source>
</reference>
<dbReference type="Gene3D" id="3.30.450.20">
    <property type="entry name" value="PAS domain"/>
    <property type="match status" value="3"/>
</dbReference>
<feature type="domain" description="Histidine kinase" evidence="10">
    <location>
        <begin position="415"/>
        <end position="620"/>
    </location>
</feature>
<dbReference type="FunFam" id="1.10.287.130:FF:000040">
    <property type="entry name" value="PAS domain-containing sensor histidine kinase"/>
    <property type="match status" value="1"/>
</dbReference>
<dbReference type="InterPro" id="IPR004358">
    <property type="entry name" value="Sig_transdc_His_kin-like_C"/>
</dbReference>
<evidence type="ECO:0000256" key="9">
    <source>
        <dbReference type="ARBA" id="ARBA00023012"/>
    </source>
</evidence>
<dbReference type="EC" id="2.7.13.3" evidence="2"/>
<dbReference type="PANTHER" id="PTHR43304">
    <property type="entry name" value="PHYTOCHROME-LIKE PROTEIN CPH1"/>
    <property type="match status" value="1"/>
</dbReference>
<feature type="domain" description="PAC" evidence="12">
    <location>
        <begin position="217"/>
        <end position="268"/>
    </location>
</feature>
<keyword evidence="9" id="KW-0902">Two-component regulatory system</keyword>
<evidence type="ECO:0000256" key="2">
    <source>
        <dbReference type="ARBA" id="ARBA00012438"/>
    </source>
</evidence>
<dbReference type="PANTHER" id="PTHR43304:SF1">
    <property type="entry name" value="PAC DOMAIN-CONTAINING PROTEIN"/>
    <property type="match status" value="1"/>
</dbReference>
<dbReference type="InterPro" id="IPR036890">
    <property type="entry name" value="HATPase_C_sf"/>
</dbReference>
<dbReference type="CDD" id="cd00082">
    <property type="entry name" value="HisKA"/>
    <property type="match status" value="1"/>
</dbReference>
<comment type="caution">
    <text evidence="13">The sequence shown here is derived from an EMBL/GenBank/DDBJ whole genome shotgun (WGS) entry which is preliminary data.</text>
</comment>
<dbReference type="PROSITE" id="PS50113">
    <property type="entry name" value="PAC"/>
    <property type="match status" value="3"/>
</dbReference>
<evidence type="ECO:0000256" key="6">
    <source>
        <dbReference type="ARBA" id="ARBA00022777"/>
    </source>
</evidence>
<dbReference type="GO" id="GO:0030435">
    <property type="term" value="P:sporulation resulting in formation of a cellular spore"/>
    <property type="evidence" value="ECO:0007669"/>
    <property type="project" value="UniProtKB-KW"/>
</dbReference>
<evidence type="ECO:0000259" key="11">
    <source>
        <dbReference type="PROSITE" id="PS50112"/>
    </source>
</evidence>
<evidence type="ECO:0000313" key="14">
    <source>
        <dbReference type="Proteomes" id="UP000294581"/>
    </source>
</evidence>
<keyword evidence="6 13" id="KW-0418">Kinase</keyword>
<dbReference type="Gene3D" id="2.10.70.100">
    <property type="match status" value="1"/>
</dbReference>
<feature type="domain" description="PAS" evidence="11">
    <location>
        <begin position="142"/>
        <end position="187"/>
    </location>
</feature>
<dbReference type="EMBL" id="SORF01000005">
    <property type="protein sequence ID" value="TDY47993.1"/>
    <property type="molecule type" value="Genomic_DNA"/>
</dbReference>
<dbReference type="Pfam" id="PF02518">
    <property type="entry name" value="HATPase_c"/>
    <property type="match status" value="1"/>
</dbReference>
<dbReference type="SMART" id="SM00091">
    <property type="entry name" value="PAS"/>
    <property type="match status" value="3"/>
</dbReference>
<dbReference type="PRINTS" id="PR00344">
    <property type="entry name" value="BCTRLSENSOR"/>
</dbReference>
<dbReference type="NCBIfam" id="TIGR00229">
    <property type="entry name" value="sensory_box"/>
    <property type="match status" value="3"/>
</dbReference>
<evidence type="ECO:0000259" key="12">
    <source>
        <dbReference type="PROSITE" id="PS50113"/>
    </source>
</evidence>
<dbReference type="Pfam" id="PF00512">
    <property type="entry name" value="HisKA"/>
    <property type="match status" value="1"/>
</dbReference>
<dbReference type="OrthoDB" id="9815750at2"/>
<dbReference type="Pfam" id="PF13426">
    <property type="entry name" value="PAS_9"/>
    <property type="match status" value="1"/>
</dbReference>
<evidence type="ECO:0000256" key="4">
    <source>
        <dbReference type="ARBA" id="ARBA00022679"/>
    </source>
</evidence>
<dbReference type="InterPro" id="IPR001610">
    <property type="entry name" value="PAC"/>
</dbReference>
<organism evidence="13 14">
    <name type="scientific">Alicyclobacillus sacchari</name>
    <dbReference type="NCBI Taxonomy" id="392010"/>
    <lineage>
        <taxon>Bacteria</taxon>
        <taxon>Bacillati</taxon>
        <taxon>Bacillota</taxon>
        <taxon>Bacilli</taxon>
        <taxon>Bacillales</taxon>
        <taxon>Alicyclobacillaceae</taxon>
        <taxon>Alicyclobacillus</taxon>
    </lineage>
</organism>
<evidence type="ECO:0000313" key="13">
    <source>
        <dbReference type="EMBL" id="TDY47993.1"/>
    </source>
</evidence>
<keyword evidence="8" id="KW-0749">Sporulation</keyword>
<dbReference type="SUPFAM" id="SSF47384">
    <property type="entry name" value="Homodimeric domain of signal transducing histidine kinase"/>
    <property type="match status" value="1"/>
</dbReference>
<dbReference type="PROSITE" id="PS50109">
    <property type="entry name" value="HIS_KIN"/>
    <property type="match status" value="1"/>
</dbReference>
<comment type="catalytic activity">
    <reaction evidence="1">
        <text>ATP + protein L-histidine = ADP + protein N-phospho-L-histidine.</text>
        <dbReference type="EC" id="2.7.13.3"/>
    </reaction>
</comment>
<evidence type="ECO:0000256" key="7">
    <source>
        <dbReference type="ARBA" id="ARBA00022840"/>
    </source>
</evidence>
<sequence length="632" mass="70834">MTEGPADSPRSRARRIKQLFDIISHNSQDVITYCTPGGICEYVSPSVYHIVGYSSEELLGQTIEPFLHPEDRHVWVEAIQAMEQGTDNERVTLRILHRRGDYRWFEVTLRIQRNARGRAVGVIGIGRDVTDERLAAEQLAALKRKYEWILNAASEGIVGIDPKEHIIFANPAAAKILGRTTEEMIGKPFASVTAVLGQDVHSQSLFACTLVTGQVITASRARFCRSDNTYIPVEYSITPINEGDEIVGAVMTFRDITDKLAQEHALQRSRDNLKQAHQLARSGYWELDVEHDHLMWSDEMFAIWGMDPNTFSGTYEAFLQTVVDEDRQAVDHAVQESLQGQLYEIEFRIRTGRGEVRCISALGQTDMDADGRPIRFFGVAQDITARKEQELALETSRELLERSEKLAAVGQLAAGIAHEIRNPLTALKGFIDLMHRKAKGNNKRYLEIMKGEVGRMELILGELLMLAKPQQVHYSMEDVDLLLQEIVAFMSPQAIIHNVVIETSFREDLPQITCEPNQLKQVFINIVRNGIEAMDGGGTLRVLATRSGDYVRIDFVDEGIGISPEKLQHIGEPFFTTKEQGTGLGMMVSQRIVAEHGGRMSVQSTIGQGTTVTIELPIALHRNMTATDEERI</sequence>
<feature type="domain" description="PAS" evidence="11">
    <location>
        <begin position="12"/>
        <end position="86"/>
    </location>
</feature>
<gene>
    <name evidence="13" type="ORF">C7445_105174</name>
</gene>
<keyword evidence="3" id="KW-0597">Phosphoprotein</keyword>
<keyword evidence="14" id="KW-1185">Reference proteome</keyword>
<evidence type="ECO:0000256" key="1">
    <source>
        <dbReference type="ARBA" id="ARBA00000085"/>
    </source>
</evidence>
<evidence type="ECO:0000256" key="5">
    <source>
        <dbReference type="ARBA" id="ARBA00022741"/>
    </source>
</evidence>
<dbReference type="GO" id="GO:0000155">
    <property type="term" value="F:phosphorelay sensor kinase activity"/>
    <property type="evidence" value="ECO:0007669"/>
    <property type="project" value="InterPro"/>
</dbReference>